<evidence type="ECO:0000256" key="6">
    <source>
        <dbReference type="ARBA" id="ARBA00022989"/>
    </source>
</evidence>
<dbReference type="RefSeq" id="WP_056875885.1">
    <property type="nucleotide sequence ID" value="NZ_JAVDXQ010000006.1"/>
</dbReference>
<comment type="similarity">
    <text evidence="2">Belongs to the ElaB/YgaM/YqjD family.</text>
</comment>
<reference evidence="11 12" key="1">
    <citation type="submission" date="2023-07" db="EMBL/GenBank/DDBJ databases">
        <title>Sorghum-associated microbial communities from plants grown in Nebraska, USA.</title>
        <authorList>
            <person name="Schachtman D."/>
        </authorList>
    </citation>
    <scope>NUCLEOTIDE SEQUENCE [LARGE SCALE GENOMIC DNA]</scope>
    <source>
        <strain evidence="11 12">BE310</strain>
    </source>
</reference>
<evidence type="ECO:0000256" key="3">
    <source>
        <dbReference type="ARBA" id="ARBA00022475"/>
    </source>
</evidence>
<dbReference type="InterPro" id="IPR043605">
    <property type="entry name" value="DUF883_C"/>
</dbReference>
<keyword evidence="5 8" id="KW-0812">Transmembrane</keyword>
<feature type="domain" description="DUF883" evidence="9">
    <location>
        <begin position="9"/>
        <end position="59"/>
    </location>
</feature>
<dbReference type="PANTHER" id="PTHR35893:SF3">
    <property type="entry name" value="INNER MEMBRANE PROTEIN"/>
    <property type="match status" value="1"/>
</dbReference>
<accession>A0ABU1ZDU6</accession>
<evidence type="ECO:0000313" key="12">
    <source>
        <dbReference type="Proteomes" id="UP001180536"/>
    </source>
</evidence>
<comment type="subcellular location">
    <subcellularLocation>
        <location evidence="1">Cell inner membrane</location>
        <topology evidence="1">Single-pass membrane protein</topology>
    </subcellularLocation>
</comment>
<proteinExistence type="inferred from homology"/>
<dbReference type="Pfam" id="PF19029">
    <property type="entry name" value="DUF883_C"/>
    <property type="match status" value="1"/>
</dbReference>
<dbReference type="EMBL" id="JAVDXQ010000006">
    <property type="protein sequence ID" value="MDR7298799.1"/>
    <property type="molecule type" value="Genomic_DNA"/>
</dbReference>
<evidence type="ECO:0000256" key="7">
    <source>
        <dbReference type="ARBA" id="ARBA00023136"/>
    </source>
</evidence>
<keyword evidence="3" id="KW-1003">Cell membrane</keyword>
<protein>
    <submittedName>
        <fullName evidence="11">ElaB/YqjD/DUF883 family membrane-anchored ribosome-binding protein</fullName>
    </submittedName>
</protein>
<sequence>MSDATQAKEKLAADFRAVMDDIDALMTATTNKADGEAKALRSRIRDRLDGAKDKLLDAQHETVQRAKEAATATDDYVHANPWQAIGAAAAVGLALGVLIGRR</sequence>
<evidence type="ECO:0000256" key="8">
    <source>
        <dbReference type="SAM" id="Phobius"/>
    </source>
</evidence>
<dbReference type="InterPro" id="IPR010279">
    <property type="entry name" value="YqjD/ElaB"/>
</dbReference>
<dbReference type="InterPro" id="IPR043604">
    <property type="entry name" value="DUF883_N"/>
</dbReference>
<comment type="caution">
    <text evidence="11">The sequence shown here is derived from an EMBL/GenBank/DDBJ whole genome shotgun (WGS) entry which is preliminary data.</text>
</comment>
<evidence type="ECO:0000313" key="11">
    <source>
        <dbReference type="EMBL" id="MDR7298799.1"/>
    </source>
</evidence>
<name>A0ABU1ZDU6_9BURK</name>
<evidence type="ECO:0000259" key="10">
    <source>
        <dbReference type="Pfam" id="PF19029"/>
    </source>
</evidence>
<gene>
    <name evidence="11" type="ORF">J2X16_004167</name>
</gene>
<dbReference type="Proteomes" id="UP001180536">
    <property type="component" value="Unassembled WGS sequence"/>
</dbReference>
<evidence type="ECO:0000259" key="9">
    <source>
        <dbReference type="Pfam" id="PF05957"/>
    </source>
</evidence>
<keyword evidence="7 8" id="KW-0472">Membrane</keyword>
<evidence type="ECO:0000256" key="4">
    <source>
        <dbReference type="ARBA" id="ARBA00022519"/>
    </source>
</evidence>
<keyword evidence="4" id="KW-0997">Cell inner membrane</keyword>
<evidence type="ECO:0000256" key="2">
    <source>
        <dbReference type="ARBA" id="ARBA00010423"/>
    </source>
</evidence>
<dbReference type="PANTHER" id="PTHR35893">
    <property type="entry name" value="INNER MEMBRANE PROTEIN-RELATED"/>
    <property type="match status" value="1"/>
</dbReference>
<feature type="transmembrane region" description="Helical" evidence="8">
    <location>
        <begin position="82"/>
        <end position="100"/>
    </location>
</feature>
<feature type="domain" description="DUF883" evidence="10">
    <location>
        <begin position="73"/>
        <end position="102"/>
    </location>
</feature>
<organism evidence="11 12">
    <name type="scientific">Pelomonas aquatica</name>
    <dbReference type="NCBI Taxonomy" id="431058"/>
    <lineage>
        <taxon>Bacteria</taxon>
        <taxon>Pseudomonadati</taxon>
        <taxon>Pseudomonadota</taxon>
        <taxon>Betaproteobacteria</taxon>
        <taxon>Burkholderiales</taxon>
        <taxon>Sphaerotilaceae</taxon>
        <taxon>Roseateles</taxon>
    </lineage>
</organism>
<keyword evidence="12" id="KW-1185">Reference proteome</keyword>
<evidence type="ECO:0000256" key="1">
    <source>
        <dbReference type="ARBA" id="ARBA00004377"/>
    </source>
</evidence>
<evidence type="ECO:0000256" key="5">
    <source>
        <dbReference type="ARBA" id="ARBA00022692"/>
    </source>
</evidence>
<dbReference type="Pfam" id="PF05957">
    <property type="entry name" value="DUF883"/>
    <property type="match status" value="1"/>
</dbReference>
<keyword evidence="6 8" id="KW-1133">Transmembrane helix</keyword>